<dbReference type="PANTHER" id="PTHR22911:SF6">
    <property type="entry name" value="SOLUTE CARRIER FAMILY 35 MEMBER G1"/>
    <property type="match status" value="1"/>
</dbReference>
<evidence type="ECO:0000313" key="7">
    <source>
        <dbReference type="Proteomes" id="UP001189429"/>
    </source>
</evidence>
<evidence type="ECO:0000256" key="5">
    <source>
        <dbReference type="SAM" id="Phobius"/>
    </source>
</evidence>
<dbReference type="InterPro" id="IPR037185">
    <property type="entry name" value="EmrE-like"/>
</dbReference>
<evidence type="ECO:0000256" key="4">
    <source>
        <dbReference type="ARBA" id="ARBA00023136"/>
    </source>
</evidence>
<dbReference type="PANTHER" id="PTHR22911">
    <property type="entry name" value="ACYL-MALONYL CONDENSING ENZYME-RELATED"/>
    <property type="match status" value="1"/>
</dbReference>
<evidence type="ECO:0008006" key="8">
    <source>
        <dbReference type="Google" id="ProtNLM"/>
    </source>
</evidence>
<name>A0ABN9WNH9_9DINO</name>
<keyword evidence="2 5" id="KW-0812">Transmembrane</keyword>
<comment type="caution">
    <text evidence="6">The sequence shown here is derived from an EMBL/GenBank/DDBJ whole genome shotgun (WGS) entry which is preliminary data.</text>
</comment>
<dbReference type="EMBL" id="CAUYUJ010019037">
    <property type="protein sequence ID" value="CAK0888173.1"/>
    <property type="molecule type" value="Genomic_DNA"/>
</dbReference>
<comment type="subcellular location">
    <subcellularLocation>
        <location evidence="1">Membrane</location>
        <topology evidence="1">Multi-pass membrane protein</topology>
    </subcellularLocation>
</comment>
<evidence type="ECO:0000256" key="1">
    <source>
        <dbReference type="ARBA" id="ARBA00004141"/>
    </source>
</evidence>
<proteinExistence type="predicted"/>
<keyword evidence="4 5" id="KW-0472">Membrane</keyword>
<dbReference type="Proteomes" id="UP001189429">
    <property type="component" value="Unassembled WGS sequence"/>
</dbReference>
<evidence type="ECO:0000256" key="3">
    <source>
        <dbReference type="ARBA" id="ARBA00022989"/>
    </source>
</evidence>
<feature type="transmembrane region" description="Helical" evidence="5">
    <location>
        <begin position="6"/>
        <end position="35"/>
    </location>
</feature>
<keyword evidence="7" id="KW-1185">Reference proteome</keyword>
<sequence>MPLPRLRAMFFAVTLLPLVEVIALTFTMPLWGALFGRLFLGEPLPRVLAVALPACAAGVVLITEPWSPNGADAFPRRGLGAAVALCHAALSAAAKTCVRALGKGGHHPQVIVLYLTLCGSAISASVLFGLQGGPVAPLPRQWALLCATGACAFGSQTFSTLALRDISVGEAAVVNYLSLVWRASCTASWRSRRRPASTEQLVV</sequence>
<accession>A0ABN9WNH9</accession>
<gene>
    <name evidence="6" type="ORF">PCOR1329_LOCUS69013</name>
</gene>
<evidence type="ECO:0000313" key="6">
    <source>
        <dbReference type="EMBL" id="CAK0888173.1"/>
    </source>
</evidence>
<evidence type="ECO:0000256" key="2">
    <source>
        <dbReference type="ARBA" id="ARBA00022692"/>
    </source>
</evidence>
<keyword evidence="3 5" id="KW-1133">Transmembrane helix</keyword>
<organism evidence="6 7">
    <name type="scientific">Prorocentrum cordatum</name>
    <dbReference type="NCBI Taxonomy" id="2364126"/>
    <lineage>
        <taxon>Eukaryota</taxon>
        <taxon>Sar</taxon>
        <taxon>Alveolata</taxon>
        <taxon>Dinophyceae</taxon>
        <taxon>Prorocentrales</taxon>
        <taxon>Prorocentraceae</taxon>
        <taxon>Prorocentrum</taxon>
    </lineage>
</organism>
<protein>
    <recommendedName>
        <fullName evidence="8">EamA domain-containing protein</fullName>
    </recommendedName>
</protein>
<dbReference type="SUPFAM" id="SSF103481">
    <property type="entry name" value="Multidrug resistance efflux transporter EmrE"/>
    <property type="match status" value="2"/>
</dbReference>
<reference evidence="6" key="1">
    <citation type="submission" date="2023-10" db="EMBL/GenBank/DDBJ databases">
        <authorList>
            <person name="Chen Y."/>
            <person name="Shah S."/>
            <person name="Dougan E. K."/>
            <person name="Thang M."/>
            <person name="Chan C."/>
        </authorList>
    </citation>
    <scope>NUCLEOTIDE SEQUENCE [LARGE SCALE GENOMIC DNA]</scope>
</reference>